<proteinExistence type="predicted"/>
<dbReference type="EMBL" id="QURW01000002">
    <property type="protein sequence ID" value="RQD88435.1"/>
    <property type="molecule type" value="Genomic_DNA"/>
</dbReference>
<keyword evidence="1" id="KW-0472">Membrane</keyword>
<accession>A0A424Z2Z0</accession>
<comment type="caution">
    <text evidence="2">The sequence shown here is derived from an EMBL/GenBank/DDBJ whole genome shotgun (WGS) entry which is preliminary data.</text>
</comment>
<evidence type="ECO:0000313" key="2">
    <source>
        <dbReference type="EMBL" id="RQD88435.1"/>
    </source>
</evidence>
<feature type="transmembrane region" description="Helical" evidence="1">
    <location>
        <begin position="6"/>
        <end position="27"/>
    </location>
</feature>
<gene>
    <name evidence="2" type="ORF">DZD40_00800</name>
</gene>
<dbReference type="Proteomes" id="UP000286095">
    <property type="component" value="Unassembled WGS sequence"/>
</dbReference>
<keyword evidence="1" id="KW-1133">Transmembrane helix</keyword>
<reference evidence="2 3" key="1">
    <citation type="submission" date="2018-08" db="EMBL/GenBank/DDBJ databases">
        <title>Survival mechanisms of Campylobacter hepaticus identified by genomic analysis and comparative transcriptomic analysis of in vivo and in vitro derived bacteria.</title>
        <authorList>
            <person name="Van T.T.H."/>
            <person name="Moore R.J."/>
        </authorList>
    </citation>
    <scope>NUCLEOTIDE SEQUENCE [LARGE SCALE GENOMIC DNA]</scope>
    <source>
        <strain evidence="2 3">54L</strain>
    </source>
</reference>
<evidence type="ECO:0000256" key="1">
    <source>
        <dbReference type="SAM" id="Phobius"/>
    </source>
</evidence>
<dbReference type="STRING" id="1813019.A2J15_02445"/>
<keyword evidence="1" id="KW-0812">Transmembrane</keyword>
<evidence type="ECO:0000313" key="3">
    <source>
        <dbReference type="Proteomes" id="UP000286095"/>
    </source>
</evidence>
<dbReference type="RefSeq" id="WP_124134355.1">
    <property type="nucleotide sequence ID" value="NZ_QURW01000002.1"/>
</dbReference>
<dbReference type="AlphaFoldDB" id="A0A424Z2Z0"/>
<protein>
    <recommendedName>
        <fullName evidence="4">Periplasmic protein</fullName>
    </recommendedName>
</protein>
<name>A0A424Z2Z0_9BACT</name>
<organism evidence="2 3">
    <name type="scientific">Campylobacter hepaticus</name>
    <dbReference type="NCBI Taxonomy" id="1813019"/>
    <lineage>
        <taxon>Bacteria</taxon>
        <taxon>Pseudomonadati</taxon>
        <taxon>Campylobacterota</taxon>
        <taxon>Epsilonproteobacteria</taxon>
        <taxon>Campylobacterales</taxon>
        <taxon>Campylobacteraceae</taxon>
        <taxon>Campylobacter</taxon>
    </lineage>
</organism>
<sequence length="324" mass="37965">MNFKVFSIIVGVLIIIIGILSGTYFYLFEYSKPKSHTLNSDTYSEEHHSYSKDFNNSYSSTNIINNTTSYDSNITYNQNISSLKDNDKQDNNITIKDNKQNLENDNNISTIKNGQIFEDKNNLEQTQMKTLTKETNKTEKIFKKETLQKKELQANKTKKIKKLNPAQEYLTLGKDSRLEPKLSTENMKVYILDGKFLSRYRINLLKDMLNIIDKNSKDHRLSVFVKMLPKGEMKLTIYNKEIIFSNMKQAYKYVRLEQLSPYLNNPKELAQHLEREEIVERVRFKIKKSGQGSEFYKHIKSLKTGLNTAQYFFPFCEIIEITTT</sequence>
<evidence type="ECO:0008006" key="4">
    <source>
        <dbReference type="Google" id="ProtNLM"/>
    </source>
</evidence>